<reference evidence="11 12" key="1">
    <citation type="journal article" date="2019" name="Sci. Data">
        <title>Hybrid genome assembly and annotation of Danionella translucida.</title>
        <authorList>
            <person name="Kadobianskyi M."/>
            <person name="Schulze L."/>
            <person name="Schuelke M."/>
            <person name="Judkewitz B."/>
        </authorList>
    </citation>
    <scope>NUCLEOTIDE SEQUENCE [LARGE SCALE GENOMIC DNA]</scope>
    <source>
        <strain evidence="11 12">Bolton</strain>
    </source>
</reference>
<comment type="similarity">
    <text evidence="7">Belongs to the ribonuclease III family. Mitochondrion-specific ribosomal protein mL44 subfamily.</text>
</comment>
<evidence type="ECO:0000259" key="10">
    <source>
        <dbReference type="Pfam" id="PF22935"/>
    </source>
</evidence>
<evidence type="ECO:0000313" key="12">
    <source>
        <dbReference type="Proteomes" id="UP000316079"/>
    </source>
</evidence>
<dbReference type="PANTHER" id="PTHR11207:SF5">
    <property type="entry name" value="LARGE RIBOSOMAL SUBUNIT PROTEIN ML44"/>
    <property type="match status" value="1"/>
</dbReference>
<evidence type="ECO:0000259" key="9">
    <source>
        <dbReference type="Pfam" id="PF22892"/>
    </source>
</evidence>
<comment type="caution">
    <text evidence="11">The sequence shown here is derived from an EMBL/GenBank/DDBJ whole genome shotgun (WGS) entry which is preliminary data.</text>
</comment>
<keyword evidence="4" id="KW-0689">Ribosomal protein</keyword>
<dbReference type="STRING" id="623744.A0A553R3I9"/>
<keyword evidence="2" id="KW-0694">RNA-binding</keyword>
<dbReference type="PANTHER" id="PTHR11207">
    <property type="entry name" value="RIBONUCLEASE III"/>
    <property type="match status" value="1"/>
</dbReference>
<sequence length="322" mass="36367">MAACRALVSRTVLPLHYHHVCKGVMVTQIREKKRWEKAYLRSMLKKLKMEGPPPPQRRSEQPNFDYHSEVEAFSVRLQENFSLELLKTAFVNVCYLQSEEEQGRALAVNSDAVPLKLKDNTELQAHGQQCASGFLNDWCKVNFPSLPEEGVAAIVGHLLGLKVMCHVAQNLGIEDLVRSAEFPVPEEIMQGTLFAVIGALEQSSGPVRVRLFLRDFLVTQLIGKDLFDMWKVLDPMGLLVKELSSKGVALPEPRLIWSAGASTVLPLYFVGLYRYETNYAEEEAARVALRKLYGFTENRRPCDFRPVPEHLLKPSTQSLSSR</sequence>
<evidence type="ECO:0000256" key="7">
    <source>
        <dbReference type="ARBA" id="ARBA00024034"/>
    </source>
</evidence>
<name>A0A553R3I9_9TELE</name>
<feature type="domain" description="Large ribosomal subunit protein mL44 dsRNA binding" evidence="9">
    <location>
        <begin position="230"/>
        <end position="306"/>
    </location>
</feature>
<accession>A0A553R3I9</accession>
<evidence type="ECO:0000256" key="4">
    <source>
        <dbReference type="ARBA" id="ARBA00022980"/>
    </source>
</evidence>
<dbReference type="GO" id="GO:0004525">
    <property type="term" value="F:ribonuclease III activity"/>
    <property type="evidence" value="ECO:0007669"/>
    <property type="project" value="InterPro"/>
</dbReference>
<evidence type="ECO:0000256" key="1">
    <source>
        <dbReference type="ARBA" id="ARBA00004173"/>
    </source>
</evidence>
<keyword evidence="3" id="KW-0809">Transit peptide</keyword>
<dbReference type="Pfam" id="PF22935">
    <property type="entry name" value="RM44_endonuclase"/>
    <property type="match status" value="1"/>
</dbReference>
<dbReference type="EMBL" id="SRMA01025263">
    <property type="protein sequence ID" value="TRY96744.1"/>
    <property type="molecule type" value="Genomic_DNA"/>
</dbReference>
<dbReference type="Gene3D" id="3.30.160.20">
    <property type="match status" value="1"/>
</dbReference>
<dbReference type="GO" id="GO:0070877">
    <property type="term" value="C:microprocessor complex"/>
    <property type="evidence" value="ECO:0007669"/>
    <property type="project" value="TreeGrafter"/>
</dbReference>
<keyword evidence="6" id="KW-0687">Ribonucleoprotein</keyword>
<organism evidence="11 12">
    <name type="scientific">Danionella cerebrum</name>
    <dbReference type="NCBI Taxonomy" id="2873325"/>
    <lineage>
        <taxon>Eukaryota</taxon>
        <taxon>Metazoa</taxon>
        <taxon>Chordata</taxon>
        <taxon>Craniata</taxon>
        <taxon>Vertebrata</taxon>
        <taxon>Euteleostomi</taxon>
        <taxon>Actinopterygii</taxon>
        <taxon>Neopterygii</taxon>
        <taxon>Teleostei</taxon>
        <taxon>Ostariophysi</taxon>
        <taxon>Cypriniformes</taxon>
        <taxon>Danionidae</taxon>
        <taxon>Danioninae</taxon>
        <taxon>Danionella</taxon>
    </lineage>
</organism>
<protein>
    <recommendedName>
        <fullName evidence="8">Large ribosomal subunit protein mL44</fullName>
    </recommendedName>
</protein>
<keyword evidence="12" id="KW-1185">Reference proteome</keyword>
<keyword evidence="5" id="KW-0496">Mitochondrion</keyword>
<dbReference type="OrthoDB" id="444135at2759"/>
<comment type="subcellular location">
    <subcellularLocation>
        <location evidence="1">Mitochondrion</location>
    </subcellularLocation>
</comment>
<evidence type="ECO:0000256" key="8">
    <source>
        <dbReference type="ARBA" id="ARBA00035187"/>
    </source>
</evidence>
<evidence type="ECO:0000256" key="3">
    <source>
        <dbReference type="ARBA" id="ARBA00022946"/>
    </source>
</evidence>
<dbReference type="SUPFAM" id="SSF69065">
    <property type="entry name" value="RNase III domain-like"/>
    <property type="match status" value="1"/>
</dbReference>
<proteinExistence type="inferred from homology"/>
<dbReference type="Pfam" id="PF22892">
    <property type="entry name" value="DSRM_MRPL44"/>
    <property type="match status" value="1"/>
</dbReference>
<evidence type="ECO:0000256" key="2">
    <source>
        <dbReference type="ARBA" id="ARBA00022884"/>
    </source>
</evidence>
<dbReference type="Gene3D" id="1.10.1520.10">
    <property type="entry name" value="Ribonuclease III domain"/>
    <property type="match status" value="1"/>
</dbReference>
<evidence type="ECO:0000256" key="6">
    <source>
        <dbReference type="ARBA" id="ARBA00023274"/>
    </source>
</evidence>
<evidence type="ECO:0000256" key="5">
    <source>
        <dbReference type="ARBA" id="ARBA00023128"/>
    </source>
</evidence>
<dbReference type="GO" id="GO:0070125">
    <property type="term" value="P:mitochondrial translational elongation"/>
    <property type="evidence" value="ECO:0007669"/>
    <property type="project" value="TreeGrafter"/>
</dbReference>
<gene>
    <name evidence="11" type="ORF">DNTS_009609</name>
</gene>
<dbReference type="InterPro" id="IPR044444">
    <property type="entry name" value="Ribosomal_mL44_DSRM_metazoa"/>
</dbReference>
<dbReference type="InterPro" id="IPR036389">
    <property type="entry name" value="RNase_III_sf"/>
</dbReference>
<dbReference type="CDD" id="cd19874">
    <property type="entry name" value="DSRM_MRPL44"/>
    <property type="match status" value="1"/>
</dbReference>
<evidence type="ECO:0000313" key="11">
    <source>
        <dbReference type="EMBL" id="TRY96744.1"/>
    </source>
</evidence>
<dbReference type="AlphaFoldDB" id="A0A553R3I9"/>
<dbReference type="GO" id="GO:0003725">
    <property type="term" value="F:double-stranded RNA binding"/>
    <property type="evidence" value="ECO:0007669"/>
    <property type="project" value="InterPro"/>
</dbReference>
<dbReference type="FunFam" id="1.10.1520.10:FF:000010">
    <property type="entry name" value="39S ribosomal protein L44, mitochondrial"/>
    <property type="match status" value="1"/>
</dbReference>
<feature type="domain" description="Large ribosomal subunit protein mL44 endonuclease" evidence="10">
    <location>
        <begin position="65"/>
        <end position="200"/>
    </location>
</feature>
<dbReference type="GO" id="GO:0006396">
    <property type="term" value="P:RNA processing"/>
    <property type="evidence" value="ECO:0007669"/>
    <property type="project" value="InterPro"/>
</dbReference>
<dbReference type="Proteomes" id="UP000316079">
    <property type="component" value="Unassembled WGS sequence"/>
</dbReference>
<dbReference type="InterPro" id="IPR055189">
    <property type="entry name" value="RM44_endonuclase"/>
</dbReference>
<dbReference type="GO" id="GO:0005762">
    <property type="term" value="C:mitochondrial large ribosomal subunit"/>
    <property type="evidence" value="ECO:0007669"/>
    <property type="project" value="TreeGrafter"/>
</dbReference>